<accession>A0A4Z2DD75</accession>
<dbReference type="EMBL" id="SKCS01000177">
    <property type="protein sequence ID" value="TNN14346.1"/>
    <property type="molecule type" value="Genomic_DNA"/>
</dbReference>
<feature type="compositionally biased region" description="Polar residues" evidence="2">
    <location>
        <begin position="12"/>
        <end position="22"/>
    </location>
</feature>
<dbReference type="InterPro" id="IPR011992">
    <property type="entry name" value="EF-hand-dom_pair"/>
</dbReference>
<dbReference type="SUPFAM" id="SSF47473">
    <property type="entry name" value="EF-hand"/>
    <property type="match status" value="1"/>
</dbReference>
<dbReference type="OrthoDB" id="435273at2759"/>
<protein>
    <submittedName>
        <fullName evidence="4">Troponin C, skeletal muscle isoform 1</fullName>
    </submittedName>
</protein>
<proteinExistence type="predicted"/>
<dbReference type="GO" id="GO:0016460">
    <property type="term" value="C:myosin II complex"/>
    <property type="evidence" value="ECO:0007669"/>
    <property type="project" value="TreeGrafter"/>
</dbReference>
<evidence type="ECO:0000259" key="3">
    <source>
        <dbReference type="PROSITE" id="PS50222"/>
    </source>
</evidence>
<feature type="region of interest" description="Disordered" evidence="2">
    <location>
        <begin position="1"/>
        <end position="22"/>
    </location>
</feature>
<evidence type="ECO:0000256" key="1">
    <source>
        <dbReference type="ARBA" id="ARBA00022737"/>
    </source>
</evidence>
<dbReference type="InterPro" id="IPR050230">
    <property type="entry name" value="CALM/Myosin/TropC-like"/>
</dbReference>
<dbReference type="Gene3D" id="1.10.238.10">
    <property type="entry name" value="EF-hand"/>
    <property type="match status" value="1"/>
</dbReference>
<sequence length="196" mass="22502">MDISEETKDDNTVQPVSRQDSQTLSEDVIKNIYNSLASAKSRKVTLNQICRCLQMLNQCPTQAVLNKIYSDYTPEDMEGIVPENIPLHLDQFTEIIQTYSYTRDERWNQLNNAFLFFDKNESGVVDTEPMKTMLLTVGDCFTDKECNEFFKEAAPGSDGKWPYDDFVKKLVDAYPRPQSKKSQSARSSKKKTAKKQ</sequence>
<keyword evidence="5" id="KW-1185">Reference proteome</keyword>
<dbReference type="GO" id="GO:0005509">
    <property type="term" value="F:calcium ion binding"/>
    <property type="evidence" value="ECO:0007669"/>
    <property type="project" value="InterPro"/>
</dbReference>
<evidence type="ECO:0000313" key="5">
    <source>
        <dbReference type="Proteomes" id="UP000311919"/>
    </source>
</evidence>
<dbReference type="Proteomes" id="UP000311919">
    <property type="component" value="Unassembled WGS sequence"/>
</dbReference>
<evidence type="ECO:0000313" key="4">
    <source>
        <dbReference type="EMBL" id="TNN14348.1"/>
    </source>
</evidence>
<feature type="compositionally biased region" description="Basic residues" evidence="2">
    <location>
        <begin position="187"/>
        <end position="196"/>
    </location>
</feature>
<dbReference type="PROSITE" id="PS50222">
    <property type="entry name" value="EF_HAND_2"/>
    <property type="match status" value="1"/>
</dbReference>
<comment type="caution">
    <text evidence="4">The sequence shown here is derived from an EMBL/GenBank/DDBJ whole genome shotgun (WGS) entry which is preliminary data.</text>
</comment>
<dbReference type="PANTHER" id="PTHR23048">
    <property type="entry name" value="MYOSIN LIGHT CHAIN 1, 3"/>
    <property type="match status" value="1"/>
</dbReference>
<feature type="compositionally biased region" description="Basic and acidic residues" evidence="2">
    <location>
        <begin position="1"/>
        <end position="11"/>
    </location>
</feature>
<dbReference type="InterPro" id="IPR002048">
    <property type="entry name" value="EF_hand_dom"/>
</dbReference>
<reference evidence="4 5" key="1">
    <citation type="submission" date="2019-03" db="EMBL/GenBank/DDBJ databases">
        <title>An improved genome assembly of the fluke Schistosoma japonicum.</title>
        <authorList>
            <person name="Hu W."/>
            <person name="Luo F."/>
            <person name="Yin M."/>
            <person name="Mo X."/>
            <person name="Sun C."/>
            <person name="Wu Q."/>
            <person name="Zhu B."/>
            <person name="Xiang M."/>
            <person name="Wang J."/>
            <person name="Wang Y."/>
            <person name="Zhang T."/>
            <person name="Xu B."/>
            <person name="Zheng H."/>
            <person name="Feng Z."/>
        </authorList>
    </citation>
    <scope>NUCLEOTIDE SEQUENCE [LARGE SCALE GENOMIC DNA]</scope>
    <source>
        <strain evidence="4">HuSjv2</strain>
        <tissue evidence="4">Worms</tissue>
    </source>
</reference>
<gene>
    <name evidence="4" type="ORF">EWB00_002204</name>
</gene>
<keyword evidence="1" id="KW-0677">Repeat</keyword>
<feature type="domain" description="EF-hand" evidence="3">
    <location>
        <begin position="105"/>
        <end position="140"/>
    </location>
</feature>
<evidence type="ECO:0000256" key="2">
    <source>
        <dbReference type="SAM" id="MobiDB-lite"/>
    </source>
</evidence>
<organism evidence="4 5">
    <name type="scientific">Schistosoma japonicum</name>
    <name type="common">Blood fluke</name>
    <dbReference type="NCBI Taxonomy" id="6182"/>
    <lineage>
        <taxon>Eukaryota</taxon>
        <taxon>Metazoa</taxon>
        <taxon>Spiralia</taxon>
        <taxon>Lophotrochozoa</taxon>
        <taxon>Platyhelminthes</taxon>
        <taxon>Trematoda</taxon>
        <taxon>Digenea</taxon>
        <taxon>Strigeidida</taxon>
        <taxon>Schistosomatoidea</taxon>
        <taxon>Schistosomatidae</taxon>
        <taxon>Schistosoma</taxon>
    </lineage>
</organism>
<name>A0A4Z2DD75_SCHJA</name>
<dbReference type="PANTHER" id="PTHR23048:SF0">
    <property type="entry name" value="CALMODULIN LIKE 3"/>
    <property type="match status" value="1"/>
</dbReference>
<dbReference type="AlphaFoldDB" id="A0A4Z2DD75"/>
<dbReference type="STRING" id="6182.A0A4Z2DD75"/>
<dbReference type="EMBL" id="SKCS01000177">
    <property type="protein sequence ID" value="TNN14348.1"/>
    <property type="molecule type" value="Genomic_DNA"/>
</dbReference>
<feature type="region of interest" description="Disordered" evidence="2">
    <location>
        <begin position="174"/>
        <end position="196"/>
    </location>
</feature>